<dbReference type="AlphaFoldDB" id="A0AAW2NRH1"/>
<dbReference type="SUPFAM" id="SSF56672">
    <property type="entry name" value="DNA/RNA polymerases"/>
    <property type="match status" value="1"/>
</dbReference>
<feature type="domain" description="Reverse transcriptase" evidence="1">
    <location>
        <begin position="124"/>
        <end position="205"/>
    </location>
</feature>
<reference evidence="2" key="2">
    <citation type="journal article" date="2024" name="Plant">
        <title>Genomic evolution and insights into agronomic trait innovations of Sesamum species.</title>
        <authorList>
            <person name="Miao H."/>
            <person name="Wang L."/>
            <person name="Qu L."/>
            <person name="Liu H."/>
            <person name="Sun Y."/>
            <person name="Le M."/>
            <person name="Wang Q."/>
            <person name="Wei S."/>
            <person name="Zheng Y."/>
            <person name="Lin W."/>
            <person name="Duan Y."/>
            <person name="Cao H."/>
            <person name="Xiong S."/>
            <person name="Wang X."/>
            <person name="Wei L."/>
            <person name="Li C."/>
            <person name="Ma Q."/>
            <person name="Ju M."/>
            <person name="Zhao R."/>
            <person name="Li G."/>
            <person name="Mu C."/>
            <person name="Tian Q."/>
            <person name="Mei H."/>
            <person name="Zhang T."/>
            <person name="Gao T."/>
            <person name="Zhang H."/>
        </authorList>
    </citation>
    <scope>NUCLEOTIDE SEQUENCE</scope>
    <source>
        <strain evidence="2">G02</strain>
    </source>
</reference>
<dbReference type="PANTHER" id="PTHR33116">
    <property type="entry name" value="REVERSE TRANSCRIPTASE ZINC-BINDING DOMAIN-CONTAINING PROTEIN-RELATED-RELATED"/>
    <property type="match status" value="1"/>
</dbReference>
<organism evidence="2">
    <name type="scientific">Sesamum radiatum</name>
    <name type="common">Black benniseed</name>
    <dbReference type="NCBI Taxonomy" id="300843"/>
    <lineage>
        <taxon>Eukaryota</taxon>
        <taxon>Viridiplantae</taxon>
        <taxon>Streptophyta</taxon>
        <taxon>Embryophyta</taxon>
        <taxon>Tracheophyta</taxon>
        <taxon>Spermatophyta</taxon>
        <taxon>Magnoliopsida</taxon>
        <taxon>eudicotyledons</taxon>
        <taxon>Gunneridae</taxon>
        <taxon>Pentapetalae</taxon>
        <taxon>asterids</taxon>
        <taxon>lamiids</taxon>
        <taxon>Lamiales</taxon>
        <taxon>Pedaliaceae</taxon>
        <taxon>Sesamum</taxon>
    </lineage>
</organism>
<reference evidence="2" key="1">
    <citation type="submission" date="2020-06" db="EMBL/GenBank/DDBJ databases">
        <authorList>
            <person name="Li T."/>
            <person name="Hu X."/>
            <person name="Zhang T."/>
            <person name="Song X."/>
            <person name="Zhang H."/>
            <person name="Dai N."/>
            <person name="Sheng W."/>
            <person name="Hou X."/>
            <person name="Wei L."/>
        </authorList>
    </citation>
    <scope>NUCLEOTIDE SEQUENCE</scope>
    <source>
        <strain evidence="2">G02</strain>
        <tissue evidence="2">Leaf</tissue>
    </source>
</reference>
<sequence>MEHCCHLVFLKVTKLEHIMLQQRAKTQWLKGETNVPVFFSKVATRRASKRIYQILNEEGRTYLDPNEDKAPEPDGYSSGFYKAAWSVVGDESFTKAFVSGRLIGDNILLAQELFLGYKQARLPPKCALKVDLRKAYDTLEWDFMLATLRLFGFPEVLVHWIEECVSTAHFSVCLNGTSHGFFAGARGLRQGDPMSPYLFVLIMEVAQPGREALLASLGFQEGHLPVRYLGLSLIASRLTISDCQPLLQKIDSRIHGWDDIRLSFVGKVQLIKSVLKALEVYWAIAFILPKGVIKEIEKQLRSFLWKGTASSGYSKVAWDQVCKPLAKGGPRAQGYSCP</sequence>
<dbReference type="Pfam" id="PF00078">
    <property type="entry name" value="RVT_1"/>
    <property type="match status" value="1"/>
</dbReference>
<dbReference type="EMBL" id="JACGWJ010000019">
    <property type="protein sequence ID" value="KAL0346003.1"/>
    <property type="molecule type" value="Genomic_DNA"/>
</dbReference>
<protein>
    <submittedName>
        <fullName evidence="2">Retrovirus-related Pol polyprotein from type-2 retrotransposable element R2DM</fullName>
    </submittedName>
</protein>
<accession>A0AAW2NRH1</accession>
<evidence type="ECO:0000259" key="1">
    <source>
        <dbReference type="Pfam" id="PF00078"/>
    </source>
</evidence>
<proteinExistence type="predicted"/>
<dbReference type="PANTHER" id="PTHR33116:SF76">
    <property type="entry name" value="DUF4283 DOMAIN-CONTAINING PROTEIN"/>
    <property type="match status" value="1"/>
</dbReference>
<name>A0AAW2NRH1_SESRA</name>
<gene>
    <name evidence="2" type="ORF">Sradi_4431600</name>
</gene>
<evidence type="ECO:0000313" key="2">
    <source>
        <dbReference type="EMBL" id="KAL0346003.1"/>
    </source>
</evidence>
<comment type="caution">
    <text evidence="2">The sequence shown here is derived from an EMBL/GenBank/DDBJ whole genome shotgun (WGS) entry which is preliminary data.</text>
</comment>
<dbReference type="InterPro" id="IPR000477">
    <property type="entry name" value="RT_dom"/>
</dbReference>
<dbReference type="InterPro" id="IPR043502">
    <property type="entry name" value="DNA/RNA_pol_sf"/>
</dbReference>